<keyword evidence="1" id="KW-0472">Membrane</keyword>
<proteinExistence type="predicted"/>
<dbReference type="InterPro" id="IPR045584">
    <property type="entry name" value="Pilin-like"/>
</dbReference>
<dbReference type="Proteomes" id="UP000239388">
    <property type="component" value="Unassembled WGS sequence"/>
</dbReference>
<dbReference type="NCBIfam" id="TIGR02532">
    <property type="entry name" value="IV_pilin_GFxxxE"/>
    <property type="match status" value="1"/>
</dbReference>
<dbReference type="InterPro" id="IPR012902">
    <property type="entry name" value="N_methyl_site"/>
</dbReference>
<keyword evidence="1" id="KW-1133">Transmembrane helix</keyword>
<dbReference type="NCBIfam" id="TIGR04294">
    <property type="entry name" value="pre_pil_HX9DG"/>
    <property type="match status" value="1"/>
</dbReference>
<name>A0A2S8G333_9BACT</name>
<protein>
    <submittedName>
        <fullName evidence="3">Prepilin-type cleavage/methylation domain-containing protein</fullName>
    </submittedName>
</protein>
<evidence type="ECO:0000256" key="1">
    <source>
        <dbReference type="SAM" id="Phobius"/>
    </source>
</evidence>
<dbReference type="PANTHER" id="PTHR30093">
    <property type="entry name" value="GENERAL SECRETION PATHWAY PROTEIN G"/>
    <property type="match status" value="1"/>
</dbReference>
<dbReference type="PROSITE" id="PS00409">
    <property type="entry name" value="PROKAR_NTER_METHYL"/>
    <property type="match status" value="1"/>
</dbReference>
<dbReference type="InterPro" id="IPR011453">
    <property type="entry name" value="DUF1559"/>
</dbReference>
<feature type="domain" description="DUF1559" evidence="2">
    <location>
        <begin position="31"/>
        <end position="294"/>
    </location>
</feature>
<feature type="transmembrane region" description="Helical" evidence="1">
    <location>
        <begin position="12"/>
        <end position="30"/>
    </location>
</feature>
<evidence type="ECO:0000259" key="2">
    <source>
        <dbReference type="Pfam" id="PF07596"/>
    </source>
</evidence>
<comment type="caution">
    <text evidence="3">The sequence shown here is derived from an EMBL/GenBank/DDBJ whole genome shotgun (WGS) entry which is preliminary data.</text>
</comment>
<accession>A0A2S8G333</accession>
<dbReference type="RefSeq" id="WP_105354251.1">
    <property type="nucleotide sequence ID" value="NZ_PUIB01000011.1"/>
</dbReference>
<keyword evidence="1" id="KW-0812">Transmembrane</keyword>
<dbReference type="InterPro" id="IPR027558">
    <property type="entry name" value="Pre_pil_HX9DG_C"/>
</dbReference>
<dbReference type="OrthoDB" id="255848at2"/>
<evidence type="ECO:0000313" key="4">
    <source>
        <dbReference type="Proteomes" id="UP000239388"/>
    </source>
</evidence>
<dbReference type="PANTHER" id="PTHR30093:SF2">
    <property type="entry name" value="TYPE II SECRETION SYSTEM PROTEIN H"/>
    <property type="match status" value="1"/>
</dbReference>
<dbReference type="Pfam" id="PF07963">
    <property type="entry name" value="N_methyl"/>
    <property type="match status" value="1"/>
</dbReference>
<dbReference type="AlphaFoldDB" id="A0A2S8G333"/>
<sequence>MVRKHGFTLVELLVVIAIIGVLIALLLPAVQQAREAARRMQCSNYQKQIGLALHNYNDTFRKFPPGVMSTSETSPVTSGPQQWGWLVFLLPQLEQGNFFDRLAPNQRTMKEVLEDTNPNDGTPDRTIIQTELEIFRCPSDTTGKTLQGTPQTMDLNGDGLGAKPGTDFFGGTSNYVAAGGYGNLDLIERPSGPFFPNSDTSFKDITDGSTNTFAAGERCYDCSAAIWAGTRNQGGQGPRGNNYVMGTVKVPLNYTIAPTGVTGCPIGFSSKHPGGAMFTMCDGSVRFISENIDFNNSDANVSSSTPGVGNFNRINLGIYQKLGIMNDDQVLGNF</sequence>
<evidence type="ECO:0000313" key="3">
    <source>
        <dbReference type="EMBL" id="PQO38671.1"/>
    </source>
</evidence>
<dbReference type="Gene3D" id="3.30.700.10">
    <property type="entry name" value="Glycoprotein, Type 4 Pilin"/>
    <property type="match status" value="1"/>
</dbReference>
<dbReference type="Pfam" id="PF07596">
    <property type="entry name" value="SBP_bac_10"/>
    <property type="match status" value="1"/>
</dbReference>
<reference evidence="3 4" key="1">
    <citation type="submission" date="2018-02" db="EMBL/GenBank/DDBJ databases">
        <title>Comparative genomes isolates from brazilian mangrove.</title>
        <authorList>
            <person name="Araujo J.E."/>
            <person name="Taketani R.G."/>
            <person name="Silva M.C.P."/>
            <person name="Loureco M.V."/>
            <person name="Andreote F.D."/>
        </authorList>
    </citation>
    <scope>NUCLEOTIDE SEQUENCE [LARGE SCALE GENOMIC DNA]</scope>
    <source>
        <strain evidence="3 4">NAP PRIS-MGV</strain>
    </source>
</reference>
<dbReference type="SUPFAM" id="SSF54523">
    <property type="entry name" value="Pili subunits"/>
    <property type="match status" value="1"/>
</dbReference>
<organism evidence="3 4">
    <name type="scientific">Blastopirellula marina</name>
    <dbReference type="NCBI Taxonomy" id="124"/>
    <lineage>
        <taxon>Bacteria</taxon>
        <taxon>Pseudomonadati</taxon>
        <taxon>Planctomycetota</taxon>
        <taxon>Planctomycetia</taxon>
        <taxon>Pirellulales</taxon>
        <taxon>Pirellulaceae</taxon>
        <taxon>Blastopirellula</taxon>
    </lineage>
</organism>
<gene>
    <name evidence="3" type="ORF">C5Y98_11195</name>
</gene>
<dbReference type="EMBL" id="PUIB01000011">
    <property type="protein sequence ID" value="PQO38671.1"/>
    <property type="molecule type" value="Genomic_DNA"/>
</dbReference>